<sequence>MTRATAASLAAMRQRLDEPPPETVPGQLAVEVPAAEDKPPKVCGYGNPRCGAVPVRFYPCGWKCDEHQPARTSRRKTP</sequence>
<dbReference type="GO" id="GO:0051213">
    <property type="term" value="F:dioxygenase activity"/>
    <property type="evidence" value="ECO:0007669"/>
    <property type="project" value="UniProtKB-KW"/>
</dbReference>
<dbReference type="Proteomes" id="UP001602058">
    <property type="component" value="Unassembled WGS sequence"/>
</dbReference>
<gene>
    <name evidence="2" type="ORF">ACFY1D_18685</name>
</gene>
<accession>A0ABW6UJ19</accession>
<keyword evidence="2" id="KW-0223">Dioxygenase</keyword>
<organism evidence="2 3">
    <name type="scientific">Streptomyces bluensis</name>
    <dbReference type="NCBI Taxonomy" id="33897"/>
    <lineage>
        <taxon>Bacteria</taxon>
        <taxon>Bacillati</taxon>
        <taxon>Actinomycetota</taxon>
        <taxon>Actinomycetes</taxon>
        <taxon>Kitasatosporales</taxon>
        <taxon>Streptomycetaceae</taxon>
        <taxon>Streptomyces</taxon>
    </lineage>
</organism>
<proteinExistence type="predicted"/>
<keyword evidence="3" id="KW-1185">Reference proteome</keyword>
<protein>
    <submittedName>
        <fullName evidence="2">Aromatic ring-opening dioxygenase LigA</fullName>
    </submittedName>
</protein>
<keyword evidence="2" id="KW-0560">Oxidoreductase</keyword>
<feature type="region of interest" description="Disordered" evidence="1">
    <location>
        <begin position="1"/>
        <end position="24"/>
    </location>
</feature>
<dbReference type="EMBL" id="JBIAWJ010000009">
    <property type="protein sequence ID" value="MFF4523425.1"/>
    <property type="molecule type" value="Genomic_DNA"/>
</dbReference>
<evidence type="ECO:0000313" key="2">
    <source>
        <dbReference type="EMBL" id="MFF4523425.1"/>
    </source>
</evidence>
<dbReference type="RefSeq" id="WP_387887746.1">
    <property type="nucleotide sequence ID" value="NZ_JBIAWJ010000009.1"/>
</dbReference>
<name>A0ABW6UJ19_9ACTN</name>
<evidence type="ECO:0000256" key="1">
    <source>
        <dbReference type="SAM" id="MobiDB-lite"/>
    </source>
</evidence>
<evidence type="ECO:0000313" key="3">
    <source>
        <dbReference type="Proteomes" id="UP001602058"/>
    </source>
</evidence>
<reference evidence="2 3" key="1">
    <citation type="submission" date="2024-10" db="EMBL/GenBank/DDBJ databases">
        <title>The Natural Products Discovery Center: Release of the First 8490 Sequenced Strains for Exploring Actinobacteria Biosynthetic Diversity.</title>
        <authorList>
            <person name="Kalkreuter E."/>
            <person name="Kautsar S.A."/>
            <person name="Yang D."/>
            <person name="Bader C.D."/>
            <person name="Teijaro C.N."/>
            <person name="Fluegel L."/>
            <person name="Davis C.M."/>
            <person name="Simpson J.R."/>
            <person name="Lauterbach L."/>
            <person name="Steele A.D."/>
            <person name="Gui C."/>
            <person name="Meng S."/>
            <person name="Li G."/>
            <person name="Viehrig K."/>
            <person name="Ye F."/>
            <person name="Su P."/>
            <person name="Kiefer A.F."/>
            <person name="Nichols A."/>
            <person name="Cepeda A.J."/>
            <person name="Yan W."/>
            <person name="Fan B."/>
            <person name="Jiang Y."/>
            <person name="Adhikari A."/>
            <person name="Zheng C.-J."/>
            <person name="Schuster L."/>
            <person name="Cowan T.M."/>
            <person name="Smanski M.J."/>
            <person name="Chevrette M.G."/>
            <person name="De Carvalho L.P.S."/>
            <person name="Shen B."/>
        </authorList>
    </citation>
    <scope>NUCLEOTIDE SEQUENCE [LARGE SCALE GENOMIC DNA]</scope>
    <source>
        <strain evidence="2 3">NPDC001390</strain>
    </source>
</reference>
<comment type="caution">
    <text evidence="2">The sequence shown here is derived from an EMBL/GenBank/DDBJ whole genome shotgun (WGS) entry which is preliminary data.</text>
</comment>